<keyword evidence="3" id="KW-1185">Reference proteome</keyword>
<name>A0A5M3X4Y6_9ACTN</name>
<gene>
    <name evidence="2" type="ORF">Amac_103730</name>
</gene>
<reference evidence="2 3" key="1">
    <citation type="submission" date="2019-10" db="EMBL/GenBank/DDBJ databases">
        <title>Whole genome shotgun sequence of Acrocarpospora macrocephala NBRC 16266.</title>
        <authorList>
            <person name="Ichikawa N."/>
            <person name="Kimura A."/>
            <person name="Kitahashi Y."/>
            <person name="Komaki H."/>
            <person name="Oguchi A."/>
        </authorList>
    </citation>
    <scope>NUCLEOTIDE SEQUENCE [LARGE SCALE GENOMIC DNA]</scope>
    <source>
        <strain evidence="2 3">NBRC 16266</strain>
    </source>
</reference>
<evidence type="ECO:0000313" key="3">
    <source>
        <dbReference type="Proteomes" id="UP000331127"/>
    </source>
</evidence>
<dbReference type="Pfam" id="PF01740">
    <property type="entry name" value="STAS"/>
    <property type="match status" value="1"/>
</dbReference>
<dbReference type="Proteomes" id="UP000331127">
    <property type="component" value="Unassembled WGS sequence"/>
</dbReference>
<comment type="caution">
    <text evidence="2">The sequence shown here is derived from an EMBL/GenBank/DDBJ whole genome shotgun (WGS) entry which is preliminary data.</text>
</comment>
<feature type="domain" description="STAS" evidence="1">
    <location>
        <begin position="1"/>
        <end position="51"/>
    </location>
</feature>
<sequence length="59" mass="6414">MAVGAVLSTAKRVMTNGGRFVVAGAPADLLAHFRRIGLERVFQCRETVGQAVEELRSDR</sequence>
<protein>
    <recommendedName>
        <fullName evidence="1">STAS domain-containing protein</fullName>
    </recommendedName>
</protein>
<evidence type="ECO:0000313" key="2">
    <source>
        <dbReference type="EMBL" id="GES16775.1"/>
    </source>
</evidence>
<organism evidence="2 3">
    <name type="scientific">Acrocarpospora macrocephala</name>
    <dbReference type="NCBI Taxonomy" id="150177"/>
    <lineage>
        <taxon>Bacteria</taxon>
        <taxon>Bacillati</taxon>
        <taxon>Actinomycetota</taxon>
        <taxon>Actinomycetes</taxon>
        <taxon>Streptosporangiales</taxon>
        <taxon>Streptosporangiaceae</taxon>
        <taxon>Acrocarpospora</taxon>
    </lineage>
</organism>
<proteinExistence type="predicted"/>
<evidence type="ECO:0000259" key="1">
    <source>
        <dbReference type="Pfam" id="PF01740"/>
    </source>
</evidence>
<accession>A0A5M3X4Y6</accession>
<dbReference type="Gene3D" id="3.30.750.24">
    <property type="entry name" value="STAS domain"/>
    <property type="match status" value="1"/>
</dbReference>
<dbReference type="EMBL" id="BLAE01000114">
    <property type="protein sequence ID" value="GES16775.1"/>
    <property type="molecule type" value="Genomic_DNA"/>
</dbReference>
<dbReference type="AlphaFoldDB" id="A0A5M3X4Y6"/>
<dbReference type="InterPro" id="IPR002645">
    <property type="entry name" value="STAS_dom"/>
</dbReference>
<dbReference type="InterPro" id="IPR036513">
    <property type="entry name" value="STAS_dom_sf"/>
</dbReference>
<dbReference type="SUPFAM" id="SSF52091">
    <property type="entry name" value="SpoIIaa-like"/>
    <property type="match status" value="1"/>
</dbReference>